<keyword evidence="4 12" id="KW-0285">Flavoprotein</keyword>
<reference evidence="14 15" key="1">
    <citation type="submission" date="2024-06" db="EMBL/GenBank/DDBJ databases">
        <title>Genomic Encyclopedia of Type Strains, Phase IV (KMG-IV): sequencing the most valuable type-strain genomes for metagenomic binning, comparative biology and taxonomic classification.</title>
        <authorList>
            <person name="Goeker M."/>
        </authorList>
    </citation>
    <scope>NUCLEOTIDE SEQUENCE [LARGE SCALE GENOMIC DNA]</scope>
    <source>
        <strain evidence="14 15">DSM 21460</strain>
    </source>
</reference>
<dbReference type="CDD" id="cd02801">
    <property type="entry name" value="DUS_like_FMN"/>
    <property type="match status" value="1"/>
</dbReference>
<dbReference type="PROSITE" id="PS01136">
    <property type="entry name" value="UPF0034"/>
    <property type="match status" value="1"/>
</dbReference>
<comment type="catalytic activity">
    <reaction evidence="10">
        <text>a 5,6-dihydrouridine in tRNA + NADP(+) = a uridine in tRNA + NADPH + H(+)</text>
        <dbReference type="Rhea" id="RHEA:23624"/>
        <dbReference type="Rhea" id="RHEA-COMP:13339"/>
        <dbReference type="Rhea" id="RHEA-COMP:13887"/>
        <dbReference type="ChEBI" id="CHEBI:15378"/>
        <dbReference type="ChEBI" id="CHEBI:57783"/>
        <dbReference type="ChEBI" id="CHEBI:58349"/>
        <dbReference type="ChEBI" id="CHEBI:65315"/>
        <dbReference type="ChEBI" id="CHEBI:74443"/>
    </reaction>
</comment>
<dbReference type="InterPro" id="IPR013785">
    <property type="entry name" value="Aldolase_TIM"/>
</dbReference>
<dbReference type="EMBL" id="JBEPMA010000002">
    <property type="protein sequence ID" value="MET3616780.1"/>
    <property type="molecule type" value="Genomic_DNA"/>
</dbReference>
<comment type="function">
    <text evidence="2 12">Catalyzes the synthesis of 5,6-dihydrouridine (D), a modified base found in the D-loop of most tRNAs, via the reduction of the C5-C6 double bond in target uridines.</text>
</comment>
<evidence type="ECO:0000256" key="3">
    <source>
        <dbReference type="ARBA" id="ARBA00022555"/>
    </source>
</evidence>
<dbReference type="EC" id="1.3.1.-" evidence="12"/>
<dbReference type="Gene3D" id="3.20.20.70">
    <property type="entry name" value="Aldolase class I"/>
    <property type="match status" value="1"/>
</dbReference>
<name>A0ABV2J7N3_9FIRM</name>
<evidence type="ECO:0000256" key="4">
    <source>
        <dbReference type="ARBA" id="ARBA00022630"/>
    </source>
</evidence>
<dbReference type="InterPro" id="IPR024036">
    <property type="entry name" value="tRNA-dHydroUridine_Synthase_C"/>
</dbReference>
<sequence length="308" mass="34788">MLKVLAPMAGFTDMAFREICLEFGADNTVTEMVSAQALVFGDKKTKKLLETSPKEKNVSVQIFGHDPSIMGEAAEILNKYEFASIDINMGCPAPKIVKSFNGSYLLQEPSLVYNIVKEVVSSSDIPVTCKVRKSFNGIDAIKSIKNIQKAGATRITVHGRSREEFYSGNADWDYIKNVKRILDIPVIGNGDLFTPEDALMKIKYSGVDGIAIGRGSVGNPFIFNQIEELLEHGDYFRPSKEEKLNVLKDHLLREIKYKGERLGILEMRKVYSHYFKGMENSKEVRNHLNQLSDKNEIIKLIDYYLDNF</sequence>
<accession>A0ABV2J7N3</accession>
<organism evidence="14 15">
    <name type="scientific">Peptoniphilus olsenii</name>
    <dbReference type="NCBI Taxonomy" id="411570"/>
    <lineage>
        <taxon>Bacteria</taxon>
        <taxon>Bacillati</taxon>
        <taxon>Bacillota</taxon>
        <taxon>Tissierellia</taxon>
        <taxon>Tissierellales</taxon>
        <taxon>Peptoniphilaceae</taxon>
        <taxon>Peptoniphilus</taxon>
    </lineage>
</organism>
<comment type="cofactor">
    <cofactor evidence="1 12">
        <name>FMN</name>
        <dbReference type="ChEBI" id="CHEBI:58210"/>
    </cofactor>
</comment>
<evidence type="ECO:0000256" key="2">
    <source>
        <dbReference type="ARBA" id="ARBA00002790"/>
    </source>
</evidence>
<dbReference type="SUPFAM" id="SSF51395">
    <property type="entry name" value="FMN-linked oxidoreductases"/>
    <property type="match status" value="1"/>
</dbReference>
<keyword evidence="7" id="KW-0521">NADP</keyword>
<dbReference type="GO" id="GO:0016491">
    <property type="term" value="F:oxidoreductase activity"/>
    <property type="evidence" value="ECO:0007669"/>
    <property type="project" value="UniProtKB-KW"/>
</dbReference>
<protein>
    <recommendedName>
        <fullName evidence="12">tRNA-dihydrouridine synthase</fullName>
        <ecNumber evidence="12">1.3.1.-</ecNumber>
    </recommendedName>
</protein>
<dbReference type="InterPro" id="IPR035587">
    <property type="entry name" value="DUS-like_FMN-bd"/>
</dbReference>
<dbReference type="InterPro" id="IPR018517">
    <property type="entry name" value="tRNA_hU_synthase_CS"/>
</dbReference>
<evidence type="ECO:0000259" key="13">
    <source>
        <dbReference type="Pfam" id="PF01207"/>
    </source>
</evidence>
<evidence type="ECO:0000256" key="7">
    <source>
        <dbReference type="ARBA" id="ARBA00022857"/>
    </source>
</evidence>
<dbReference type="InterPro" id="IPR004652">
    <property type="entry name" value="DusB-like"/>
</dbReference>
<dbReference type="InterPro" id="IPR001269">
    <property type="entry name" value="DUS_fam"/>
</dbReference>
<keyword evidence="8" id="KW-0694">RNA-binding</keyword>
<evidence type="ECO:0000313" key="14">
    <source>
        <dbReference type="EMBL" id="MET3616780.1"/>
    </source>
</evidence>
<comment type="similarity">
    <text evidence="12">Belongs to the dus family.</text>
</comment>
<dbReference type="Pfam" id="PF01207">
    <property type="entry name" value="Dus"/>
    <property type="match status" value="1"/>
</dbReference>
<keyword evidence="5 12" id="KW-0288">FMN</keyword>
<dbReference type="PIRSF" id="PIRSF006621">
    <property type="entry name" value="Dus"/>
    <property type="match status" value="1"/>
</dbReference>
<evidence type="ECO:0000256" key="1">
    <source>
        <dbReference type="ARBA" id="ARBA00001917"/>
    </source>
</evidence>
<dbReference type="Gene3D" id="1.10.1200.80">
    <property type="entry name" value="Putative flavin oxidoreducatase, domain 2"/>
    <property type="match status" value="1"/>
</dbReference>
<evidence type="ECO:0000256" key="6">
    <source>
        <dbReference type="ARBA" id="ARBA00022694"/>
    </source>
</evidence>
<comment type="catalytic activity">
    <reaction evidence="11">
        <text>a 5,6-dihydrouridine in tRNA + NAD(+) = a uridine in tRNA + NADH + H(+)</text>
        <dbReference type="Rhea" id="RHEA:54452"/>
        <dbReference type="Rhea" id="RHEA-COMP:13339"/>
        <dbReference type="Rhea" id="RHEA-COMP:13887"/>
        <dbReference type="ChEBI" id="CHEBI:15378"/>
        <dbReference type="ChEBI" id="CHEBI:57540"/>
        <dbReference type="ChEBI" id="CHEBI:57945"/>
        <dbReference type="ChEBI" id="CHEBI:65315"/>
        <dbReference type="ChEBI" id="CHEBI:74443"/>
    </reaction>
</comment>
<dbReference type="NCBIfam" id="TIGR00737">
    <property type="entry name" value="nifR3_yhdG"/>
    <property type="match status" value="1"/>
</dbReference>
<keyword evidence="3" id="KW-0820">tRNA-binding</keyword>
<proteinExistence type="inferred from homology"/>
<evidence type="ECO:0000256" key="5">
    <source>
        <dbReference type="ARBA" id="ARBA00022643"/>
    </source>
</evidence>
<keyword evidence="6 12" id="KW-0819">tRNA processing</keyword>
<keyword evidence="15" id="KW-1185">Reference proteome</keyword>
<evidence type="ECO:0000313" key="15">
    <source>
        <dbReference type="Proteomes" id="UP001549162"/>
    </source>
</evidence>
<keyword evidence="9 12" id="KW-0560">Oxidoreductase</keyword>
<dbReference type="PANTHER" id="PTHR45846">
    <property type="entry name" value="TRNA-DIHYDROURIDINE(47) SYNTHASE [NAD(P)(+)]-LIKE"/>
    <property type="match status" value="1"/>
</dbReference>
<dbReference type="Proteomes" id="UP001549162">
    <property type="component" value="Unassembled WGS sequence"/>
</dbReference>
<evidence type="ECO:0000256" key="11">
    <source>
        <dbReference type="ARBA" id="ARBA00048802"/>
    </source>
</evidence>
<dbReference type="PANTHER" id="PTHR45846:SF1">
    <property type="entry name" value="TRNA-DIHYDROURIDINE(47) SYNTHASE [NAD(P)(+)]-LIKE"/>
    <property type="match status" value="1"/>
</dbReference>
<evidence type="ECO:0000256" key="8">
    <source>
        <dbReference type="ARBA" id="ARBA00022884"/>
    </source>
</evidence>
<comment type="caution">
    <text evidence="14">The sequence shown here is derived from an EMBL/GenBank/DDBJ whole genome shotgun (WGS) entry which is preliminary data.</text>
</comment>
<evidence type="ECO:0000256" key="10">
    <source>
        <dbReference type="ARBA" id="ARBA00048205"/>
    </source>
</evidence>
<evidence type="ECO:0000256" key="9">
    <source>
        <dbReference type="ARBA" id="ARBA00023002"/>
    </source>
</evidence>
<feature type="domain" description="DUS-like FMN-binding" evidence="13">
    <location>
        <begin position="5"/>
        <end position="297"/>
    </location>
</feature>
<gene>
    <name evidence="14" type="ORF">ABID14_000405</name>
</gene>
<evidence type="ECO:0000256" key="12">
    <source>
        <dbReference type="PIRNR" id="PIRNR006621"/>
    </source>
</evidence>